<proteinExistence type="predicted"/>
<dbReference type="AlphaFoldDB" id="A0AAE1RAY9"/>
<evidence type="ECO:0000313" key="1">
    <source>
        <dbReference type="EMBL" id="KAK4348223.1"/>
    </source>
</evidence>
<dbReference type="Proteomes" id="UP001291623">
    <property type="component" value="Unassembled WGS sequence"/>
</dbReference>
<sequence>MWNDLRDKLSECHSTSCTLHNTRSASEVTSGNKFCKHVKKYGLEWYTKFKPKKYHLETRIDEAILQAHHPDIVEQIYDQGCQFVYEDPGEYNIHLVREVYANWVHDDPNEICVRGVMVSFTNKKEVDEEPTNSRLPVLGPGVDVTWVKNPKDLKGQTLTTMQQHARDDSIMANMYDL</sequence>
<keyword evidence="2" id="KW-1185">Reference proteome</keyword>
<organism evidence="1 2">
    <name type="scientific">Anisodus tanguticus</name>
    <dbReference type="NCBI Taxonomy" id="243964"/>
    <lineage>
        <taxon>Eukaryota</taxon>
        <taxon>Viridiplantae</taxon>
        <taxon>Streptophyta</taxon>
        <taxon>Embryophyta</taxon>
        <taxon>Tracheophyta</taxon>
        <taxon>Spermatophyta</taxon>
        <taxon>Magnoliopsida</taxon>
        <taxon>eudicotyledons</taxon>
        <taxon>Gunneridae</taxon>
        <taxon>Pentapetalae</taxon>
        <taxon>asterids</taxon>
        <taxon>lamiids</taxon>
        <taxon>Solanales</taxon>
        <taxon>Solanaceae</taxon>
        <taxon>Solanoideae</taxon>
        <taxon>Hyoscyameae</taxon>
        <taxon>Anisodus</taxon>
    </lineage>
</organism>
<name>A0AAE1RAY9_9SOLA</name>
<evidence type="ECO:0000313" key="2">
    <source>
        <dbReference type="Proteomes" id="UP001291623"/>
    </source>
</evidence>
<gene>
    <name evidence="1" type="ORF">RND71_034562</name>
</gene>
<dbReference type="EMBL" id="JAVYJV010000018">
    <property type="protein sequence ID" value="KAK4348223.1"/>
    <property type="molecule type" value="Genomic_DNA"/>
</dbReference>
<accession>A0AAE1RAY9</accession>
<reference evidence="1" key="1">
    <citation type="submission" date="2023-12" db="EMBL/GenBank/DDBJ databases">
        <title>Genome assembly of Anisodus tanguticus.</title>
        <authorList>
            <person name="Wang Y.-J."/>
        </authorList>
    </citation>
    <scope>NUCLEOTIDE SEQUENCE</scope>
    <source>
        <strain evidence="1">KB-2021</strain>
        <tissue evidence="1">Leaf</tissue>
    </source>
</reference>
<protein>
    <submittedName>
        <fullName evidence="1">Uncharacterized protein</fullName>
    </submittedName>
</protein>
<comment type="caution">
    <text evidence="1">The sequence shown here is derived from an EMBL/GenBank/DDBJ whole genome shotgun (WGS) entry which is preliminary data.</text>
</comment>